<dbReference type="PANTHER" id="PTHR43214:SF24">
    <property type="entry name" value="TRANSCRIPTIONAL REGULATORY PROTEIN NARL-RELATED"/>
    <property type="match status" value="1"/>
</dbReference>
<gene>
    <name evidence="8" type="ORF">H9830_00710</name>
</gene>
<protein>
    <submittedName>
        <fullName evidence="8">Response regulator transcription factor</fullName>
    </submittedName>
</protein>
<dbReference type="SUPFAM" id="SSF52172">
    <property type="entry name" value="CheY-like"/>
    <property type="match status" value="1"/>
</dbReference>
<dbReference type="GO" id="GO:0003677">
    <property type="term" value="F:DNA binding"/>
    <property type="evidence" value="ECO:0007669"/>
    <property type="project" value="UniProtKB-KW"/>
</dbReference>
<dbReference type="SMART" id="SM00421">
    <property type="entry name" value="HTH_LUXR"/>
    <property type="match status" value="1"/>
</dbReference>
<dbReference type="InterPro" id="IPR058245">
    <property type="entry name" value="NreC/VraR/RcsB-like_REC"/>
</dbReference>
<dbReference type="Gene3D" id="1.10.10.10">
    <property type="entry name" value="Winged helix-like DNA-binding domain superfamily/Winged helix DNA-binding domain"/>
    <property type="match status" value="1"/>
</dbReference>
<reference evidence="8" key="1">
    <citation type="journal article" date="2021" name="PeerJ">
        <title>Extensive microbial diversity within the chicken gut microbiome revealed by metagenomics and culture.</title>
        <authorList>
            <person name="Gilroy R."/>
            <person name="Ravi A."/>
            <person name="Getino M."/>
            <person name="Pursley I."/>
            <person name="Horton D.L."/>
            <person name="Alikhan N.F."/>
            <person name="Baker D."/>
            <person name="Gharbi K."/>
            <person name="Hall N."/>
            <person name="Watson M."/>
            <person name="Adriaenssens E.M."/>
            <person name="Foster-Nyarko E."/>
            <person name="Jarju S."/>
            <person name="Secka A."/>
            <person name="Antonio M."/>
            <person name="Oren A."/>
            <person name="Chaudhuri R.R."/>
            <person name="La Ragione R."/>
            <person name="Hildebrand F."/>
            <person name="Pallen M.J."/>
        </authorList>
    </citation>
    <scope>NUCLEOTIDE SEQUENCE</scope>
    <source>
        <strain evidence="8">ChiGjej1B1-98</strain>
    </source>
</reference>
<comment type="caution">
    <text evidence="8">The sequence shown here is derived from an EMBL/GenBank/DDBJ whole genome shotgun (WGS) entry which is preliminary data.</text>
</comment>
<dbReference type="CDD" id="cd17535">
    <property type="entry name" value="REC_NarL-like"/>
    <property type="match status" value="1"/>
</dbReference>
<dbReference type="PRINTS" id="PR00038">
    <property type="entry name" value="HTHLUXR"/>
</dbReference>
<dbReference type="InterPro" id="IPR001789">
    <property type="entry name" value="Sig_transdc_resp-reg_receiver"/>
</dbReference>
<keyword evidence="1 5" id="KW-0597">Phosphoprotein</keyword>
<evidence type="ECO:0000256" key="1">
    <source>
        <dbReference type="ARBA" id="ARBA00022553"/>
    </source>
</evidence>
<dbReference type="InterPro" id="IPR039420">
    <property type="entry name" value="WalR-like"/>
</dbReference>
<dbReference type="PANTHER" id="PTHR43214">
    <property type="entry name" value="TWO-COMPONENT RESPONSE REGULATOR"/>
    <property type="match status" value="1"/>
</dbReference>
<keyword evidence="4" id="KW-0804">Transcription</keyword>
<dbReference type="CDD" id="cd06170">
    <property type="entry name" value="LuxR_C_like"/>
    <property type="match status" value="1"/>
</dbReference>
<dbReference type="Pfam" id="PF00072">
    <property type="entry name" value="Response_reg"/>
    <property type="match status" value="1"/>
</dbReference>
<dbReference type="GO" id="GO:0000160">
    <property type="term" value="P:phosphorelay signal transduction system"/>
    <property type="evidence" value="ECO:0007669"/>
    <property type="project" value="InterPro"/>
</dbReference>
<dbReference type="SUPFAM" id="SSF46894">
    <property type="entry name" value="C-terminal effector domain of the bipartite response regulators"/>
    <property type="match status" value="1"/>
</dbReference>
<dbReference type="Gene3D" id="3.40.50.2300">
    <property type="match status" value="1"/>
</dbReference>
<feature type="domain" description="HTH luxR-type" evidence="6">
    <location>
        <begin position="148"/>
        <end position="218"/>
    </location>
</feature>
<evidence type="ECO:0000256" key="4">
    <source>
        <dbReference type="ARBA" id="ARBA00023163"/>
    </source>
</evidence>
<evidence type="ECO:0000313" key="8">
    <source>
        <dbReference type="EMBL" id="HIY64780.1"/>
    </source>
</evidence>
<dbReference type="InterPro" id="IPR016032">
    <property type="entry name" value="Sig_transdc_resp-reg_C-effctor"/>
</dbReference>
<keyword evidence="3" id="KW-0238">DNA-binding</keyword>
<evidence type="ECO:0000259" key="7">
    <source>
        <dbReference type="PROSITE" id="PS50110"/>
    </source>
</evidence>
<reference evidence="8" key="2">
    <citation type="submission" date="2021-04" db="EMBL/GenBank/DDBJ databases">
        <authorList>
            <person name="Gilroy R."/>
        </authorList>
    </citation>
    <scope>NUCLEOTIDE SEQUENCE</scope>
    <source>
        <strain evidence="8">ChiGjej1B1-98</strain>
    </source>
</reference>
<dbReference type="GO" id="GO:0006355">
    <property type="term" value="P:regulation of DNA-templated transcription"/>
    <property type="evidence" value="ECO:0007669"/>
    <property type="project" value="InterPro"/>
</dbReference>
<dbReference type="InterPro" id="IPR036388">
    <property type="entry name" value="WH-like_DNA-bd_sf"/>
</dbReference>
<dbReference type="PROSITE" id="PS50110">
    <property type="entry name" value="RESPONSE_REGULATORY"/>
    <property type="match status" value="1"/>
</dbReference>
<keyword evidence="2" id="KW-0805">Transcription regulation</keyword>
<dbReference type="Pfam" id="PF00196">
    <property type="entry name" value="GerE"/>
    <property type="match status" value="1"/>
</dbReference>
<evidence type="ECO:0000313" key="9">
    <source>
        <dbReference type="Proteomes" id="UP000824005"/>
    </source>
</evidence>
<name>A0A9D1YSH3_9MICO</name>
<dbReference type="InterPro" id="IPR011006">
    <property type="entry name" value="CheY-like_superfamily"/>
</dbReference>
<dbReference type="AlphaFoldDB" id="A0A9D1YSH3"/>
<evidence type="ECO:0000256" key="2">
    <source>
        <dbReference type="ARBA" id="ARBA00023015"/>
    </source>
</evidence>
<feature type="domain" description="Response regulatory" evidence="7">
    <location>
        <begin position="2"/>
        <end position="127"/>
    </location>
</feature>
<dbReference type="EMBL" id="DXDC01000016">
    <property type="protein sequence ID" value="HIY64780.1"/>
    <property type="molecule type" value="Genomic_DNA"/>
</dbReference>
<dbReference type="SMART" id="SM00448">
    <property type="entry name" value="REC"/>
    <property type="match status" value="1"/>
</dbReference>
<evidence type="ECO:0000256" key="3">
    <source>
        <dbReference type="ARBA" id="ARBA00023125"/>
    </source>
</evidence>
<feature type="modified residue" description="4-aspartylphosphate" evidence="5">
    <location>
        <position position="57"/>
    </location>
</feature>
<accession>A0A9D1YSH3</accession>
<dbReference type="Proteomes" id="UP000824005">
    <property type="component" value="Unassembled WGS sequence"/>
</dbReference>
<dbReference type="InterPro" id="IPR000792">
    <property type="entry name" value="Tscrpt_reg_LuxR_C"/>
</dbReference>
<evidence type="ECO:0000256" key="5">
    <source>
        <dbReference type="PROSITE-ProRule" id="PRU00169"/>
    </source>
</evidence>
<dbReference type="PROSITE" id="PS50043">
    <property type="entry name" value="HTH_LUXR_2"/>
    <property type="match status" value="1"/>
</dbReference>
<organism evidence="8 9">
    <name type="scientific">Candidatus Agrococcus pullicola</name>
    <dbReference type="NCBI Taxonomy" id="2838429"/>
    <lineage>
        <taxon>Bacteria</taxon>
        <taxon>Bacillati</taxon>
        <taxon>Actinomycetota</taxon>
        <taxon>Actinomycetes</taxon>
        <taxon>Micrococcales</taxon>
        <taxon>Microbacteriaceae</taxon>
        <taxon>Agrococcus</taxon>
    </lineage>
</organism>
<proteinExistence type="predicted"/>
<sequence>MRILIAEDSTLLREALTALVERLGHTVIATAQSATELETEYAHLNDEDATPDLIITDVRMPPTNTSDGLLAALKIRAEHPRQPIMVLSQYLADTSARKLLTLPEGAVGYLLKDRVNRVRDFARSLDKVAAGGTIIDPEVVQHLLTTAGNGPLDSLTPREHEVLRLMADGHSNSVIASKLVLSDPAVSKHIGNIFQKLNLDPVDENRRVKAVLTYLNASRS</sequence>
<evidence type="ECO:0000259" key="6">
    <source>
        <dbReference type="PROSITE" id="PS50043"/>
    </source>
</evidence>